<feature type="transmembrane region" description="Helical" evidence="1">
    <location>
        <begin position="994"/>
        <end position="1020"/>
    </location>
</feature>
<accession>A0A292YEV4</accession>
<dbReference type="GO" id="GO:0005886">
    <property type="term" value="C:plasma membrane"/>
    <property type="evidence" value="ECO:0007669"/>
    <property type="project" value="TreeGrafter"/>
</dbReference>
<organism evidence="2 3">
    <name type="scientific">Effusibacillus lacus</name>
    <dbReference type="NCBI Taxonomy" id="1348429"/>
    <lineage>
        <taxon>Bacteria</taxon>
        <taxon>Bacillati</taxon>
        <taxon>Bacillota</taxon>
        <taxon>Bacilli</taxon>
        <taxon>Bacillales</taxon>
        <taxon>Alicyclobacillaceae</taxon>
        <taxon>Effusibacillus</taxon>
    </lineage>
</organism>
<dbReference type="SUPFAM" id="SSF82866">
    <property type="entry name" value="Multidrug efflux transporter AcrB transmembrane domain"/>
    <property type="match status" value="2"/>
</dbReference>
<dbReference type="Gene3D" id="3.30.2090.10">
    <property type="entry name" value="Multidrug efflux transporter AcrB TolC docking domain, DN and DC subdomains"/>
    <property type="match status" value="2"/>
</dbReference>
<dbReference type="GO" id="GO:0042910">
    <property type="term" value="F:xenobiotic transmembrane transporter activity"/>
    <property type="evidence" value="ECO:0007669"/>
    <property type="project" value="TreeGrafter"/>
</dbReference>
<dbReference type="Gene3D" id="3.30.70.1430">
    <property type="entry name" value="Multidrug efflux transporter AcrB pore domain"/>
    <property type="match status" value="2"/>
</dbReference>
<feature type="transmembrane region" description="Helical" evidence="1">
    <location>
        <begin position="861"/>
        <end position="879"/>
    </location>
</feature>
<feature type="transmembrane region" description="Helical" evidence="1">
    <location>
        <begin position="332"/>
        <end position="351"/>
    </location>
</feature>
<dbReference type="Gene3D" id="3.30.70.1320">
    <property type="entry name" value="Multidrug efflux transporter AcrB pore domain like"/>
    <property type="match status" value="1"/>
</dbReference>
<feature type="transmembrane region" description="Helical" evidence="1">
    <location>
        <begin position="536"/>
        <end position="555"/>
    </location>
</feature>
<name>A0A292YEV4_9BACL</name>
<dbReference type="PRINTS" id="PR00702">
    <property type="entry name" value="ACRIFLAVINRP"/>
</dbReference>
<feature type="transmembrane region" description="Helical" evidence="1">
    <location>
        <begin position="384"/>
        <end position="409"/>
    </location>
</feature>
<dbReference type="SUPFAM" id="SSF82693">
    <property type="entry name" value="Multidrug efflux transporter AcrB pore domain, PN1, PN2, PC1 and PC2 subdomains"/>
    <property type="match status" value="3"/>
</dbReference>
<feature type="transmembrane region" description="Helical" evidence="1">
    <location>
        <begin position="358"/>
        <end position="378"/>
    </location>
</feature>
<comment type="caution">
    <text evidence="2">The sequence shown here is derived from an EMBL/GenBank/DDBJ whole genome shotgun (WGS) entry which is preliminary data.</text>
</comment>
<feature type="transmembrane region" description="Helical" evidence="1">
    <location>
        <begin position="963"/>
        <end position="982"/>
    </location>
</feature>
<dbReference type="InterPro" id="IPR027463">
    <property type="entry name" value="AcrB_DN_DC_subdom"/>
</dbReference>
<dbReference type="RefSeq" id="WP_096184417.1">
    <property type="nucleotide sequence ID" value="NZ_BDUF01000121.1"/>
</dbReference>
<keyword evidence="1" id="KW-1133">Transmembrane helix</keyword>
<dbReference type="InterPro" id="IPR001036">
    <property type="entry name" value="Acrflvin-R"/>
</dbReference>
<proteinExistence type="predicted"/>
<feature type="transmembrane region" description="Helical" evidence="1">
    <location>
        <begin position="891"/>
        <end position="913"/>
    </location>
</feature>
<feature type="transmembrane region" description="Helical" evidence="1">
    <location>
        <begin position="461"/>
        <end position="480"/>
    </location>
</feature>
<protein>
    <submittedName>
        <fullName evidence="2">AcrB/AcrD/AcrF family protein</fullName>
    </submittedName>
</protein>
<evidence type="ECO:0000313" key="2">
    <source>
        <dbReference type="EMBL" id="GAX92032.1"/>
    </source>
</evidence>
<keyword evidence="1" id="KW-0472">Membrane</keyword>
<evidence type="ECO:0000313" key="3">
    <source>
        <dbReference type="Proteomes" id="UP000217785"/>
    </source>
</evidence>
<reference evidence="3" key="1">
    <citation type="submission" date="2017-07" db="EMBL/GenBank/DDBJ databases">
        <title>Draft genome sequence of Effusibacillus lacus strain skLN1.</title>
        <authorList>
            <person name="Watanabe M."/>
            <person name="Kojima H."/>
            <person name="Fukui M."/>
        </authorList>
    </citation>
    <scope>NUCLEOTIDE SEQUENCE [LARGE SCALE GENOMIC DNA]</scope>
    <source>
        <strain evidence="3">skLN1</strain>
    </source>
</reference>
<dbReference type="Gene3D" id="1.20.1640.10">
    <property type="entry name" value="Multidrug efflux transporter AcrB transmembrane domain"/>
    <property type="match status" value="2"/>
</dbReference>
<dbReference type="SUPFAM" id="SSF82714">
    <property type="entry name" value="Multidrug efflux transporter AcrB TolC docking domain, DN and DC subdomains"/>
    <property type="match status" value="2"/>
</dbReference>
<dbReference type="PANTHER" id="PTHR32063">
    <property type="match status" value="1"/>
</dbReference>
<dbReference type="Gene3D" id="3.30.70.1440">
    <property type="entry name" value="Multidrug efflux transporter AcrB pore domain"/>
    <property type="match status" value="1"/>
</dbReference>
<sequence>MKLAEFSVRKPVSIAMLIIAIVIFGVVSLPKLSVDLYPELNLPVAVVATSYPGATPTEVEKLVTKPIEEVIGTVSNVKEIRSVSIGEASQVIVQFDWGTDMDQAALDMREKVDLIEGRLPEDSNSPRVIKLDPNAMPVLTMSLSGEQDVVKLKNLADTIIKPRLERVEGVAAVSVTGGKDREIQVVLDPNKLNAYSLTVDQVQQALRGENISGSGGLIYEGSQLIRIQINGEYETVNQIGETPVRLPAGGTVPLKELATVRDSFKDVNQKTFVNEQPSIGIAINKATGSNSVQVADAVFKELDDIKKQLPKNVELNTILDTSKFVKQSINNVAKHAVIGGLLAVFILLLFLNSYRSTLVIAIVIPISVIATFSLMYFTGETINLLTLGGLTLGLGSLVDFAVVVMESIYRHRQEGKDLKLASIIGTKEVGTAVMASALAQIAVFVPIVFVEGLASQLFGPLAMTVVYSHIAALFAAITLVPMMASKLLKRVPTGEDERKLLESESRNPFVLFAKFFNRVSKGYGRLIRWALGHRKTVILSTVLLLGGSVAVSPLVGAEFIPAMDQGEFSVDIEMPNGTKLEETEKMAQRIEQIVKEIPERSAIFTTIGSTTGPNISQQITTNIASVQVKLQPKDRRDRSTNDVVEEIRKKVADIPGAKLTVKLANNAGGPMQAPLEISIRGDDEKVLKDISEIVLSEVKQVEGTRNLKTSLQDKQQEYQIFIDKQLAAKYGIGTGQVISAIRTAFDGQVVTRFRTGDDEFDIKVMYPKDLQQEKSNLSQLLVTSPTGSQVPVSLLAKIEKTDVPEKINRVNQTREVSITGDISGRDLNSVSRDIEARLAGLNLPDGYFIEIGGQTKEMADAFGSLGLAIILSIVLVYMVMASQFESLFHPFVIMFSVPPTFIGVVFGLLVTGYPLSVPALIGAILLVGIVVNNAIVLIDYVNTLRRQGMERNEAILKAGPVRLRPILMTTLTTVLAIIPMAFGGGEGTEGSAPMAVVVVFGLTFSTLITLVLVPVVYTVLDDWIQKRKERKMARKAQRAAKAAAHSAALEGRAL</sequence>
<dbReference type="PANTHER" id="PTHR32063:SF0">
    <property type="entry name" value="SWARMING MOTILITY PROTEIN SWRC"/>
    <property type="match status" value="1"/>
</dbReference>
<dbReference type="OrthoDB" id="9757876at2"/>
<feature type="transmembrane region" description="Helical" evidence="1">
    <location>
        <begin position="919"/>
        <end position="942"/>
    </location>
</feature>
<dbReference type="Pfam" id="PF00873">
    <property type="entry name" value="ACR_tran"/>
    <property type="match status" value="1"/>
</dbReference>
<dbReference type="Proteomes" id="UP000217785">
    <property type="component" value="Unassembled WGS sequence"/>
</dbReference>
<feature type="transmembrane region" description="Helical" evidence="1">
    <location>
        <begin position="429"/>
        <end position="449"/>
    </location>
</feature>
<dbReference type="EMBL" id="BDUF01000121">
    <property type="protein sequence ID" value="GAX92032.1"/>
    <property type="molecule type" value="Genomic_DNA"/>
</dbReference>
<gene>
    <name evidence="2" type="ORF">EFBL_3723</name>
</gene>
<keyword evidence="1" id="KW-0812">Transmembrane</keyword>
<evidence type="ECO:0000256" key="1">
    <source>
        <dbReference type="SAM" id="Phobius"/>
    </source>
</evidence>
<keyword evidence="3" id="KW-1185">Reference proteome</keyword>
<feature type="transmembrane region" description="Helical" evidence="1">
    <location>
        <begin position="12"/>
        <end position="30"/>
    </location>
</feature>
<dbReference type="AlphaFoldDB" id="A0A292YEV4"/>